<comment type="caution">
    <text evidence="3">The sequence shown here is derived from an EMBL/GenBank/DDBJ whole genome shotgun (WGS) entry which is preliminary data.</text>
</comment>
<name>A0AAV3T0A8_9EURY</name>
<dbReference type="RefSeq" id="WP_227261893.1">
    <property type="nucleotide sequence ID" value="NZ_BAAADU010000002.1"/>
</dbReference>
<dbReference type="GeneID" id="68572496"/>
<keyword evidence="4" id="KW-1185">Reference proteome</keyword>
<evidence type="ECO:0000313" key="3">
    <source>
        <dbReference type="EMBL" id="GAA0645045.1"/>
    </source>
</evidence>
<evidence type="ECO:0000256" key="1">
    <source>
        <dbReference type="SAM" id="Phobius"/>
    </source>
</evidence>
<evidence type="ECO:0000313" key="4">
    <source>
        <dbReference type="Proteomes" id="UP001500194"/>
    </source>
</evidence>
<keyword evidence="1" id="KW-0812">Transmembrane</keyword>
<dbReference type="AlphaFoldDB" id="A0AAV3T0A8"/>
<feature type="domain" description="DUF7978" evidence="2">
    <location>
        <begin position="6"/>
        <end position="172"/>
    </location>
</feature>
<feature type="transmembrane region" description="Helical" evidence="1">
    <location>
        <begin position="81"/>
        <end position="103"/>
    </location>
</feature>
<evidence type="ECO:0000259" key="2">
    <source>
        <dbReference type="Pfam" id="PF25933"/>
    </source>
</evidence>
<protein>
    <recommendedName>
        <fullName evidence="2">DUF7978 domain-containing protein</fullName>
    </recommendedName>
</protein>
<feature type="transmembrane region" description="Helical" evidence="1">
    <location>
        <begin position="37"/>
        <end position="61"/>
    </location>
</feature>
<accession>A0AAV3T0A8</accession>
<organism evidence="3 4">
    <name type="scientific">Salarchaeum japonicum</name>
    <dbReference type="NCBI Taxonomy" id="555573"/>
    <lineage>
        <taxon>Archaea</taxon>
        <taxon>Methanobacteriati</taxon>
        <taxon>Methanobacteriota</taxon>
        <taxon>Stenosarchaea group</taxon>
        <taxon>Halobacteria</taxon>
        <taxon>Halobacteriales</taxon>
        <taxon>Halobacteriaceae</taxon>
    </lineage>
</organism>
<proteinExistence type="predicted"/>
<gene>
    <name evidence="3" type="ORF">GCM10009019_03890</name>
</gene>
<keyword evidence="1" id="KW-1133">Transmembrane helix</keyword>
<feature type="transmembrane region" description="Helical" evidence="1">
    <location>
        <begin position="115"/>
        <end position="136"/>
    </location>
</feature>
<dbReference type="InterPro" id="IPR058284">
    <property type="entry name" value="DUF7978"/>
</dbReference>
<feature type="transmembrane region" description="Helical" evidence="1">
    <location>
        <begin position="148"/>
        <end position="172"/>
    </location>
</feature>
<dbReference type="Proteomes" id="UP001500194">
    <property type="component" value="Unassembled WGS sequence"/>
</dbReference>
<dbReference type="Pfam" id="PF25933">
    <property type="entry name" value="DUF7978"/>
    <property type="match status" value="1"/>
</dbReference>
<dbReference type="EMBL" id="BAAADU010000002">
    <property type="protein sequence ID" value="GAA0645045.1"/>
    <property type="molecule type" value="Genomic_DNA"/>
</dbReference>
<sequence length="183" mass="18592">MTRTPLRGAVAGALTYALGYALAYATSSGDIEDELAALNFLLGVFGQDAVPTWTAVGWLAYNAMYVPLTYWNTTQNLLANASPLVHLVPGVLLALAGAGVALSGTARTPTAGARAGVTVTLGFLPLVALGVFAFTVTRGDLTVRPDPALAVVAGALYPLASGALGGALAGWLRGRAPPTRPTN</sequence>
<keyword evidence="1" id="KW-0472">Membrane</keyword>
<reference evidence="3 4" key="1">
    <citation type="journal article" date="2019" name="Int. J. Syst. Evol. Microbiol.">
        <title>The Global Catalogue of Microorganisms (GCM) 10K type strain sequencing project: providing services to taxonomists for standard genome sequencing and annotation.</title>
        <authorList>
            <consortium name="The Broad Institute Genomics Platform"/>
            <consortium name="The Broad Institute Genome Sequencing Center for Infectious Disease"/>
            <person name="Wu L."/>
            <person name="Ma J."/>
        </authorList>
    </citation>
    <scope>NUCLEOTIDE SEQUENCE [LARGE SCALE GENOMIC DNA]</scope>
    <source>
        <strain evidence="3 4">JCM 16327</strain>
    </source>
</reference>
<feature type="transmembrane region" description="Helical" evidence="1">
    <location>
        <begin position="6"/>
        <end position="25"/>
    </location>
</feature>